<dbReference type="PANTHER" id="PTHR31465">
    <property type="entry name" value="PROTEIN RTA1-RELATED"/>
    <property type="match status" value="1"/>
</dbReference>
<feature type="transmembrane region" description="Helical" evidence="5">
    <location>
        <begin position="20"/>
        <end position="38"/>
    </location>
</feature>
<keyword evidence="4 5" id="KW-0472">Membrane</keyword>
<feature type="transmembrane region" description="Helical" evidence="5">
    <location>
        <begin position="90"/>
        <end position="112"/>
    </location>
</feature>
<evidence type="ECO:0000256" key="2">
    <source>
        <dbReference type="ARBA" id="ARBA00022692"/>
    </source>
</evidence>
<proteinExistence type="predicted"/>
<comment type="subcellular location">
    <subcellularLocation>
        <location evidence="1">Membrane</location>
        <topology evidence="1">Multi-pass membrane protein</topology>
    </subcellularLocation>
</comment>
<dbReference type="PANTHER" id="PTHR31465:SF1">
    <property type="entry name" value="PROTEIN RTA1-RELATED"/>
    <property type="match status" value="1"/>
</dbReference>
<dbReference type="EMBL" id="KZ678135">
    <property type="protein sequence ID" value="PSN66649.1"/>
    <property type="molecule type" value="Genomic_DNA"/>
</dbReference>
<keyword evidence="7" id="KW-1185">Reference proteome</keyword>
<evidence type="ECO:0000256" key="3">
    <source>
        <dbReference type="ARBA" id="ARBA00022989"/>
    </source>
</evidence>
<name>A0A2T2NMQ1_CORCC</name>
<dbReference type="Pfam" id="PF04479">
    <property type="entry name" value="RTA1"/>
    <property type="match status" value="1"/>
</dbReference>
<evidence type="ECO:0000256" key="5">
    <source>
        <dbReference type="SAM" id="Phobius"/>
    </source>
</evidence>
<gene>
    <name evidence="6" type="ORF">BS50DRAFT_573484</name>
</gene>
<sequence>MPLVSSESYWKYDPSVPANAAFAGCFGFLTLIVIILTVRTRTSIFTAFVLGGLSKSAARCSGLGLTLWAAEAAGYAIRIGGHYLPATIPIIVFQAILILVAPSLLAATIYILMGRFILVLRIPDYSPIAPSHFAKLFVTADVVSFFIQIVGVGISITARDGKTCYPLF</sequence>
<reference evidence="6 7" key="1">
    <citation type="journal article" date="2018" name="Front. Microbiol.">
        <title>Genome-Wide Analysis of Corynespora cassiicola Leaf Fall Disease Putative Effectors.</title>
        <authorList>
            <person name="Lopez D."/>
            <person name="Ribeiro S."/>
            <person name="Label P."/>
            <person name="Fumanal B."/>
            <person name="Venisse J.S."/>
            <person name="Kohler A."/>
            <person name="de Oliveira R.R."/>
            <person name="Labutti K."/>
            <person name="Lipzen A."/>
            <person name="Lail K."/>
            <person name="Bauer D."/>
            <person name="Ohm R.A."/>
            <person name="Barry K.W."/>
            <person name="Spatafora J."/>
            <person name="Grigoriev I.V."/>
            <person name="Martin F.M."/>
            <person name="Pujade-Renaud V."/>
        </authorList>
    </citation>
    <scope>NUCLEOTIDE SEQUENCE [LARGE SCALE GENOMIC DNA]</scope>
    <source>
        <strain evidence="6 7">Philippines</strain>
    </source>
</reference>
<feature type="transmembrane region" description="Helical" evidence="5">
    <location>
        <begin position="133"/>
        <end position="158"/>
    </location>
</feature>
<dbReference type="InterPro" id="IPR007568">
    <property type="entry name" value="RTA1"/>
</dbReference>
<protein>
    <recommendedName>
        <fullName evidence="8">RTA1 like protein</fullName>
    </recommendedName>
</protein>
<evidence type="ECO:0008006" key="8">
    <source>
        <dbReference type="Google" id="ProtNLM"/>
    </source>
</evidence>
<accession>A0A2T2NMQ1</accession>
<dbReference type="STRING" id="1448308.A0A2T2NMQ1"/>
<evidence type="ECO:0000256" key="1">
    <source>
        <dbReference type="ARBA" id="ARBA00004141"/>
    </source>
</evidence>
<evidence type="ECO:0000256" key="4">
    <source>
        <dbReference type="ARBA" id="ARBA00023136"/>
    </source>
</evidence>
<evidence type="ECO:0000313" key="7">
    <source>
        <dbReference type="Proteomes" id="UP000240883"/>
    </source>
</evidence>
<dbReference type="OrthoDB" id="3358017at2759"/>
<dbReference type="Proteomes" id="UP000240883">
    <property type="component" value="Unassembled WGS sequence"/>
</dbReference>
<organism evidence="6 7">
    <name type="scientific">Corynespora cassiicola Philippines</name>
    <dbReference type="NCBI Taxonomy" id="1448308"/>
    <lineage>
        <taxon>Eukaryota</taxon>
        <taxon>Fungi</taxon>
        <taxon>Dikarya</taxon>
        <taxon>Ascomycota</taxon>
        <taxon>Pezizomycotina</taxon>
        <taxon>Dothideomycetes</taxon>
        <taxon>Pleosporomycetidae</taxon>
        <taxon>Pleosporales</taxon>
        <taxon>Corynesporascaceae</taxon>
        <taxon>Corynespora</taxon>
    </lineage>
</organism>
<evidence type="ECO:0000313" key="6">
    <source>
        <dbReference type="EMBL" id="PSN66649.1"/>
    </source>
</evidence>
<feature type="transmembrane region" description="Helical" evidence="5">
    <location>
        <begin position="45"/>
        <end position="70"/>
    </location>
</feature>
<keyword evidence="2 5" id="KW-0812">Transmembrane</keyword>
<dbReference type="GO" id="GO:0016020">
    <property type="term" value="C:membrane"/>
    <property type="evidence" value="ECO:0007669"/>
    <property type="project" value="UniProtKB-SubCell"/>
</dbReference>
<keyword evidence="3 5" id="KW-1133">Transmembrane helix</keyword>
<dbReference type="AlphaFoldDB" id="A0A2T2NMQ1"/>